<sequence>MDRRAPIAAVTVSAPEYVEAVEVGSVEVDGRDATERAVELVRRTGHLADLRAVLVDGVVLGGFNVVDLDRLASELGLPVVSLTRRAPDLARIRAALVKWFPRDARRRYALLTAHRLFRVPTSGRPIFASVVGCRRVDALALIRRTTVRGFWPEPLRLAHLIASAGSGRARAKD</sequence>
<dbReference type="PIRSF" id="PIRSF006380">
    <property type="entry name" value="UCP006380"/>
    <property type="match status" value="1"/>
</dbReference>
<gene>
    <name evidence="1" type="ORF">B1B_09398</name>
</gene>
<dbReference type="EMBL" id="AUZY01006207">
    <property type="protein sequence ID" value="EQD55064.1"/>
    <property type="molecule type" value="Genomic_DNA"/>
</dbReference>
<accession>T1BPA7</accession>
<reference evidence="1" key="2">
    <citation type="journal article" date="2014" name="ISME J.">
        <title>Microbial stratification in low pH oxic and suboxic macroscopic growths along an acid mine drainage.</title>
        <authorList>
            <person name="Mendez-Garcia C."/>
            <person name="Mesa V."/>
            <person name="Sprenger R.R."/>
            <person name="Richter M."/>
            <person name="Diez M.S."/>
            <person name="Solano J."/>
            <person name="Bargiela R."/>
            <person name="Golyshina O.V."/>
            <person name="Manteca A."/>
            <person name="Ramos J.L."/>
            <person name="Gallego J.R."/>
            <person name="Llorente I."/>
            <person name="Martins Dos Santos V.A."/>
            <person name="Jensen O.N."/>
            <person name="Pelaez A.I."/>
            <person name="Sanchez J."/>
            <person name="Ferrer M."/>
        </authorList>
    </citation>
    <scope>NUCLEOTIDE SEQUENCE</scope>
</reference>
<name>T1BPA7_9ZZZZ</name>
<dbReference type="PANTHER" id="PTHR39518:SF2">
    <property type="entry name" value="UPF0215 PROTEIN MJ1150"/>
    <property type="match status" value="1"/>
</dbReference>
<dbReference type="AlphaFoldDB" id="T1BPA7"/>
<organism evidence="1">
    <name type="scientific">mine drainage metagenome</name>
    <dbReference type="NCBI Taxonomy" id="410659"/>
    <lineage>
        <taxon>unclassified sequences</taxon>
        <taxon>metagenomes</taxon>
        <taxon>ecological metagenomes</taxon>
    </lineage>
</organism>
<protein>
    <submittedName>
        <fullName evidence="1">Protein containing DUF99</fullName>
    </submittedName>
</protein>
<dbReference type="InterPro" id="IPR002802">
    <property type="entry name" value="Endo_dU"/>
</dbReference>
<dbReference type="Gene3D" id="3.30.2170.10">
    <property type="entry name" value="archaeoglobus fulgidus dsm 4304 superfamily"/>
    <property type="match status" value="1"/>
</dbReference>
<dbReference type="HAMAP" id="MF_00582">
    <property type="entry name" value="UPF0215"/>
    <property type="match status" value="1"/>
</dbReference>
<proteinExistence type="inferred from homology"/>
<evidence type="ECO:0000313" key="1">
    <source>
        <dbReference type="EMBL" id="EQD55064.1"/>
    </source>
</evidence>
<dbReference type="Pfam" id="PF01949">
    <property type="entry name" value="Endo_dU"/>
    <property type="match status" value="1"/>
</dbReference>
<dbReference type="PANTHER" id="PTHR39518">
    <property type="entry name" value="UPF0215 PROTEIN MJ1150"/>
    <property type="match status" value="1"/>
</dbReference>
<reference evidence="1" key="1">
    <citation type="submission" date="2013-08" db="EMBL/GenBank/DDBJ databases">
        <authorList>
            <person name="Mendez C."/>
            <person name="Richter M."/>
            <person name="Ferrer M."/>
            <person name="Sanchez J."/>
        </authorList>
    </citation>
    <scope>NUCLEOTIDE SEQUENCE</scope>
</reference>
<comment type="caution">
    <text evidence="1">The sequence shown here is derived from an EMBL/GenBank/DDBJ whole genome shotgun (WGS) entry which is preliminary data.</text>
</comment>